<feature type="region of interest" description="Disordered" evidence="4">
    <location>
        <begin position="148"/>
        <end position="170"/>
    </location>
</feature>
<dbReference type="GO" id="GO:0005524">
    <property type="term" value="F:ATP binding"/>
    <property type="evidence" value="ECO:0007669"/>
    <property type="project" value="UniProtKB-KW"/>
</dbReference>
<dbReference type="InterPro" id="IPR013815">
    <property type="entry name" value="ATP_grasp_subdomain_1"/>
</dbReference>
<keyword evidence="3" id="KW-0067">ATP-binding</keyword>
<protein>
    <recommendedName>
        <fullName evidence="6">Tubulin-tyrosine ligase</fullName>
    </recommendedName>
</protein>
<evidence type="ECO:0000256" key="3">
    <source>
        <dbReference type="ARBA" id="ARBA00022840"/>
    </source>
</evidence>
<keyword evidence="1" id="KW-0436">Ligase</keyword>
<dbReference type="PANTHER" id="PTHR12241:SF118">
    <property type="entry name" value="TUBULIN POLYGLUTAMYLASE TTLL2-RELATED"/>
    <property type="match status" value="1"/>
</dbReference>
<organism evidence="5">
    <name type="scientific">Arcella intermedia</name>
    <dbReference type="NCBI Taxonomy" id="1963864"/>
    <lineage>
        <taxon>Eukaryota</taxon>
        <taxon>Amoebozoa</taxon>
        <taxon>Tubulinea</taxon>
        <taxon>Elardia</taxon>
        <taxon>Arcellinida</taxon>
        <taxon>Sphaerothecina</taxon>
        <taxon>Arcellidae</taxon>
        <taxon>Arcella</taxon>
    </lineage>
</organism>
<proteinExistence type="predicted"/>
<evidence type="ECO:0008006" key="6">
    <source>
        <dbReference type="Google" id="ProtNLM"/>
    </source>
</evidence>
<evidence type="ECO:0000256" key="2">
    <source>
        <dbReference type="ARBA" id="ARBA00022741"/>
    </source>
</evidence>
<dbReference type="PANTHER" id="PTHR12241">
    <property type="entry name" value="TUBULIN POLYGLUTAMYLASE"/>
    <property type="match status" value="1"/>
</dbReference>
<dbReference type="EMBL" id="GIBP01002669">
    <property type="protein sequence ID" value="NDV31638.1"/>
    <property type="molecule type" value="Transcribed_RNA"/>
</dbReference>
<evidence type="ECO:0000256" key="1">
    <source>
        <dbReference type="ARBA" id="ARBA00022598"/>
    </source>
</evidence>
<reference evidence="5" key="1">
    <citation type="journal article" date="2020" name="J. Eukaryot. Microbiol.">
        <title>De novo Sequencing, Assembly and Annotation of the Transcriptome for the Free-Living Testate Amoeba Arcella intermedia.</title>
        <authorList>
            <person name="Ribeiro G.M."/>
            <person name="Porfirio-Sousa A.L."/>
            <person name="Maurer-Alcala X.X."/>
            <person name="Katz L.A."/>
            <person name="Lahr D.J.G."/>
        </authorList>
    </citation>
    <scope>NUCLEOTIDE SEQUENCE</scope>
</reference>
<evidence type="ECO:0000256" key="4">
    <source>
        <dbReference type="SAM" id="MobiDB-lite"/>
    </source>
</evidence>
<sequence length="450" mass="50645">MYSATTMPRIVRYVLNERGWTRTPNDTNNWTLKWKCGSISPSDYRNALNHQILNHFPETRALTKKGSLQYTMKLSHLKYPNLYNFTPTAFTLTEYSLPLLQKYFGNKNKIWIGKPAAWSQGRGITITRNLEDFLPSLVLKPPAETLEELPEASTGLGEDEAAAGAAASPSQELQPHFSPYMVIIQEYIQNAHLIGGYKHDMRIYVLITSLAPLRVYLYNEGLARFSTQPYSLDDLDTLRHLTNTSIHHSMFQSGKLDPAAQEVFSGTVDALLGPGDFSKRCLSSVFGYLAQGGVDARRIWREIQKVILLTVLPIAKNARPSHNQKFELLGFDIILTDDLKPHLIEVNLGPSLAIACQTDIIIKKALVEDIFNIVFSTPPNSRRFPSLHEDNGFESDIPKSSGDFELIFPFNENTYSASSRISQAIESDENYDLIMDEIDKMSPPPSCIPK</sequence>
<dbReference type="GO" id="GO:0000226">
    <property type="term" value="P:microtubule cytoskeleton organization"/>
    <property type="evidence" value="ECO:0007669"/>
    <property type="project" value="TreeGrafter"/>
</dbReference>
<name>A0A6B2L464_9EUKA</name>
<accession>A0A6B2L464</accession>
<dbReference type="GO" id="GO:0015631">
    <property type="term" value="F:tubulin binding"/>
    <property type="evidence" value="ECO:0007669"/>
    <property type="project" value="TreeGrafter"/>
</dbReference>
<evidence type="ECO:0000313" key="5">
    <source>
        <dbReference type="EMBL" id="NDV31638.1"/>
    </source>
</evidence>
<dbReference type="GO" id="GO:0036064">
    <property type="term" value="C:ciliary basal body"/>
    <property type="evidence" value="ECO:0007669"/>
    <property type="project" value="TreeGrafter"/>
</dbReference>
<dbReference type="Gene3D" id="3.30.470.20">
    <property type="entry name" value="ATP-grasp fold, B domain"/>
    <property type="match status" value="1"/>
</dbReference>
<dbReference type="PROSITE" id="PS51221">
    <property type="entry name" value="TTL"/>
    <property type="match status" value="1"/>
</dbReference>
<dbReference type="SUPFAM" id="SSF56059">
    <property type="entry name" value="Glutathione synthetase ATP-binding domain-like"/>
    <property type="match status" value="1"/>
</dbReference>
<dbReference type="InterPro" id="IPR004344">
    <property type="entry name" value="TTL/TTLL_fam"/>
</dbReference>
<dbReference type="AlphaFoldDB" id="A0A6B2L464"/>
<dbReference type="GO" id="GO:0070740">
    <property type="term" value="F:tubulin-glutamic acid ligase activity"/>
    <property type="evidence" value="ECO:0007669"/>
    <property type="project" value="TreeGrafter"/>
</dbReference>
<dbReference type="Pfam" id="PF03133">
    <property type="entry name" value="TTL"/>
    <property type="match status" value="2"/>
</dbReference>
<keyword evidence="2" id="KW-0547">Nucleotide-binding</keyword>
<dbReference type="Gene3D" id="3.30.1490.20">
    <property type="entry name" value="ATP-grasp fold, A domain"/>
    <property type="match status" value="1"/>
</dbReference>